<dbReference type="Pfam" id="PF09346">
    <property type="entry name" value="SMI1_KNR4"/>
    <property type="match status" value="1"/>
</dbReference>
<evidence type="ECO:0000313" key="6">
    <source>
        <dbReference type="Proteomes" id="UP000221918"/>
    </source>
</evidence>
<evidence type="ECO:0000313" key="3">
    <source>
        <dbReference type="EMBL" id="OUM46736.1"/>
    </source>
</evidence>
<organism evidence="3 5">
    <name type="scientific">Bacillus pseudomycoides</name>
    <dbReference type="NCBI Taxonomy" id="64104"/>
    <lineage>
        <taxon>Bacteria</taxon>
        <taxon>Bacillati</taxon>
        <taxon>Bacillota</taxon>
        <taxon>Bacilli</taxon>
        <taxon>Bacillales</taxon>
        <taxon>Bacillaceae</taxon>
        <taxon>Bacillus</taxon>
        <taxon>Bacillus cereus group</taxon>
    </lineage>
</organism>
<accession>A0A1Y3M9G7</accession>
<reference evidence="4 6" key="2">
    <citation type="submission" date="2017-09" db="EMBL/GenBank/DDBJ databases">
        <title>Large-scale bioinformatics analysis of Bacillus genomes uncovers conserved roles of natural products in bacterial physiology.</title>
        <authorList>
            <consortium name="Agbiome Team Llc"/>
            <person name="Bleich R.M."/>
            <person name="Grubbs K.J."/>
            <person name="Santa Maria K.C."/>
            <person name="Allen S.E."/>
            <person name="Farag S."/>
            <person name="Shank E.A."/>
            <person name="Bowers A."/>
        </authorList>
    </citation>
    <scope>NUCLEOTIDE SEQUENCE [LARGE SCALE GENOMIC DNA]</scope>
    <source>
        <strain evidence="4 6">AFS037265</strain>
    </source>
</reference>
<reference evidence="3 5" key="1">
    <citation type="submission" date="2017-02" db="EMBL/GenBank/DDBJ databases">
        <title>Bacillus pseudomycoides isolate FSL K6-0042.</title>
        <authorList>
            <person name="Kovac J."/>
        </authorList>
    </citation>
    <scope>NUCLEOTIDE SEQUENCE [LARGE SCALE GENOMIC DNA]</scope>
    <source>
        <strain evidence="3 5">FSL K6-0042</strain>
    </source>
</reference>
<dbReference type="RefSeq" id="WP_003195646.1">
    <property type="nucleotide sequence ID" value="NZ_CM000743.1"/>
</dbReference>
<reference evidence="2" key="3">
    <citation type="submission" date="2019-07" db="EMBL/GenBank/DDBJ databases">
        <title>Phylogenomic Reclassification of ATCC Bacillus Strains and Various Taxa within the Genus Bacillus.</title>
        <authorList>
            <person name="Riojas M.A."/>
            <person name="Frank A.M."/>
            <person name="Fenn S.L."/>
            <person name="King S.P."/>
            <person name="Brower S.M."/>
            <person name="Hazbon M.H."/>
        </authorList>
    </citation>
    <scope>NUCLEOTIDE SEQUENCE</scope>
    <source>
        <strain evidence="2">NR-12239</strain>
    </source>
</reference>
<dbReference type="Gene3D" id="3.40.1580.10">
    <property type="entry name" value="SMI1/KNR4-like"/>
    <property type="match status" value="1"/>
</dbReference>
<dbReference type="Proteomes" id="UP000221918">
    <property type="component" value="Unassembled WGS sequence"/>
</dbReference>
<name>A0A1Y3M9G7_9BACI</name>
<evidence type="ECO:0000313" key="4">
    <source>
        <dbReference type="EMBL" id="PHE82565.1"/>
    </source>
</evidence>
<dbReference type="SMART" id="SM00860">
    <property type="entry name" value="SMI1_KNR4"/>
    <property type="match status" value="1"/>
</dbReference>
<dbReference type="SUPFAM" id="SSF160631">
    <property type="entry name" value="SMI1/KNR4-like"/>
    <property type="match status" value="1"/>
</dbReference>
<accession>C3AI94</accession>
<gene>
    <name evidence="3" type="ORF">BW425_22200</name>
    <name evidence="4" type="ORF">COF81_31370</name>
    <name evidence="2" type="ORF">FOS08_24455</name>
</gene>
<dbReference type="Proteomes" id="UP001248134">
    <property type="component" value="Unassembled WGS sequence"/>
</dbReference>
<dbReference type="EMBL" id="VLYX01000043">
    <property type="protein sequence ID" value="MDR4328931.1"/>
    <property type="molecule type" value="Genomic_DNA"/>
</dbReference>
<sequence>MINQAELLWKRIINRGSSLEVNFQKTLNLQPGASDEDFQLIETTLGITLPKEMKSFYRVYNGQIWEPGVESFVRNLVLSPTSQIIDNWTFLQDEFDPDDLESNIENELKPVLWNSKWIPIAENGGGDYLCIDTDPSESGVVGQVLYFWHDWGKRSVEAKGLFEFIEICLKEDNRMQCSNEN</sequence>
<evidence type="ECO:0000313" key="2">
    <source>
        <dbReference type="EMBL" id="MDR4328931.1"/>
    </source>
</evidence>
<dbReference type="InterPro" id="IPR037883">
    <property type="entry name" value="Knr4/Smi1-like_sf"/>
</dbReference>
<evidence type="ECO:0000259" key="1">
    <source>
        <dbReference type="SMART" id="SM00860"/>
    </source>
</evidence>
<dbReference type="EMBL" id="NUTL01000302">
    <property type="protein sequence ID" value="PHE82565.1"/>
    <property type="molecule type" value="Genomic_DNA"/>
</dbReference>
<protein>
    <submittedName>
        <fullName evidence="3">SMI1/KNR4 family protein</fullName>
    </submittedName>
</protein>
<dbReference type="EMBL" id="MWPX01000036">
    <property type="protein sequence ID" value="OUM46736.1"/>
    <property type="molecule type" value="Genomic_DNA"/>
</dbReference>
<dbReference type="Proteomes" id="UP000195321">
    <property type="component" value="Unassembled WGS sequence"/>
</dbReference>
<evidence type="ECO:0000313" key="5">
    <source>
        <dbReference type="Proteomes" id="UP000195321"/>
    </source>
</evidence>
<feature type="domain" description="Knr4/Smi1-like" evidence="1">
    <location>
        <begin position="32"/>
        <end position="167"/>
    </location>
</feature>
<dbReference type="PANTHER" id="PTHR47432:SF1">
    <property type="entry name" value="CELL WALL ASSEMBLY REGULATOR SMI1"/>
    <property type="match status" value="1"/>
</dbReference>
<proteinExistence type="predicted"/>
<dbReference type="InterPro" id="IPR051873">
    <property type="entry name" value="KNR4/SMI1_regulator"/>
</dbReference>
<comment type="caution">
    <text evidence="3">The sequence shown here is derived from an EMBL/GenBank/DDBJ whole genome shotgun (WGS) entry which is preliminary data.</text>
</comment>
<dbReference type="PANTHER" id="PTHR47432">
    <property type="entry name" value="CELL WALL ASSEMBLY REGULATOR SMI1"/>
    <property type="match status" value="1"/>
</dbReference>
<dbReference type="AlphaFoldDB" id="A0A1Y3M9G7"/>
<dbReference type="InterPro" id="IPR018958">
    <property type="entry name" value="Knr4/Smi1-like_dom"/>
</dbReference>
<dbReference type="KEGG" id="bmyc:DJ92_3541"/>